<dbReference type="GO" id="GO:0015369">
    <property type="term" value="F:calcium:proton antiporter activity"/>
    <property type="evidence" value="ECO:0007669"/>
    <property type="project" value="TreeGrafter"/>
</dbReference>
<evidence type="ECO:0000256" key="2">
    <source>
        <dbReference type="ARBA" id="ARBA00022448"/>
    </source>
</evidence>
<evidence type="ECO:0000259" key="8">
    <source>
        <dbReference type="Pfam" id="PF01699"/>
    </source>
</evidence>
<dbReference type="GO" id="GO:0005774">
    <property type="term" value="C:vacuolar membrane"/>
    <property type="evidence" value="ECO:0007669"/>
    <property type="project" value="UniProtKB-ARBA"/>
</dbReference>
<organism evidence="9">
    <name type="scientific">Haptolina ericina</name>
    <dbReference type="NCBI Taxonomy" id="156174"/>
    <lineage>
        <taxon>Eukaryota</taxon>
        <taxon>Haptista</taxon>
        <taxon>Haptophyta</taxon>
        <taxon>Prymnesiophyceae</taxon>
        <taxon>Prymnesiales</taxon>
        <taxon>Prymnesiaceae</taxon>
        <taxon>Haptolina</taxon>
    </lineage>
</organism>
<dbReference type="PANTHER" id="PTHR31503:SF36">
    <property type="entry name" value="SODIUM_CALCIUM EXCHANGER MEMBRANE REGION DOMAIN-CONTAINING PROTEIN"/>
    <property type="match status" value="1"/>
</dbReference>
<feature type="domain" description="Sodium/calcium exchanger membrane region" evidence="8">
    <location>
        <begin position="3"/>
        <end position="119"/>
    </location>
</feature>
<name>A0A7S3F508_9EUKA</name>
<dbReference type="Pfam" id="PF01699">
    <property type="entry name" value="Na_Ca_ex"/>
    <property type="match status" value="1"/>
</dbReference>
<dbReference type="InterPro" id="IPR044880">
    <property type="entry name" value="NCX_ion-bd_dom_sf"/>
</dbReference>
<accession>A0A7S3F508</accession>
<dbReference type="Gene3D" id="1.20.1420.30">
    <property type="entry name" value="NCX, central ion-binding region"/>
    <property type="match status" value="1"/>
</dbReference>
<dbReference type="GO" id="GO:0006874">
    <property type="term" value="P:intracellular calcium ion homeostasis"/>
    <property type="evidence" value="ECO:0007669"/>
    <property type="project" value="TreeGrafter"/>
</dbReference>
<dbReference type="GO" id="GO:0012505">
    <property type="term" value="C:endomembrane system"/>
    <property type="evidence" value="ECO:0007669"/>
    <property type="project" value="UniProtKB-SubCell"/>
</dbReference>
<feature type="transmembrane region" description="Helical" evidence="7">
    <location>
        <begin position="72"/>
        <end position="94"/>
    </location>
</feature>
<keyword evidence="3 7" id="KW-0812">Transmembrane</keyword>
<dbReference type="EMBL" id="HBHX01043924">
    <property type="protein sequence ID" value="CAE0123629.1"/>
    <property type="molecule type" value="Transcribed_RNA"/>
</dbReference>
<evidence type="ECO:0000256" key="3">
    <source>
        <dbReference type="ARBA" id="ARBA00022692"/>
    </source>
</evidence>
<reference evidence="9" key="1">
    <citation type="submission" date="2021-01" db="EMBL/GenBank/DDBJ databases">
        <authorList>
            <person name="Corre E."/>
            <person name="Pelletier E."/>
            <person name="Niang G."/>
            <person name="Scheremetjew M."/>
            <person name="Finn R."/>
            <person name="Kale V."/>
            <person name="Holt S."/>
            <person name="Cochrane G."/>
            <person name="Meng A."/>
            <person name="Brown T."/>
            <person name="Cohen L."/>
        </authorList>
    </citation>
    <scope>NUCLEOTIDE SEQUENCE</scope>
    <source>
        <strain evidence="9">CCMP281</strain>
    </source>
</reference>
<keyword evidence="5" id="KW-0406">Ion transport</keyword>
<dbReference type="AlphaFoldDB" id="A0A7S3F508"/>
<dbReference type="PANTHER" id="PTHR31503">
    <property type="entry name" value="VACUOLAR CALCIUM ION TRANSPORTER"/>
    <property type="match status" value="1"/>
</dbReference>
<evidence type="ECO:0000256" key="5">
    <source>
        <dbReference type="ARBA" id="ARBA00023065"/>
    </source>
</evidence>
<keyword evidence="6 7" id="KW-0472">Membrane</keyword>
<keyword evidence="4 7" id="KW-1133">Transmembrane helix</keyword>
<evidence type="ECO:0000256" key="7">
    <source>
        <dbReference type="SAM" id="Phobius"/>
    </source>
</evidence>
<evidence type="ECO:0000256" key="4">
    <source>
        <dbReference type="ARBA" id="ARBA00022989"/>
    </source>
</evidence>
<feature type="transmembrane region" description="Helical" evidence="7">
    <location>
        <begin position="12"/>
        <end position="33"/>
    </location>
</feature>
<comment type="subcellular location">
    <subcellularLocation>
        <location evidence="1">Endomembrane system</location>
        <topology evidence="1">Multi-pass membrane protein</topology>
    </subcellularLocation>
</comment>
<sequence>MGERCGLPPFYVSFVLAPVASNASELIAALNYAKKRTRKTITVSLSALEGAACMNNTFCLAIFMALVAFKGLAWRFSAETLTILLVEVLVFFVAIQKTQQFWHGIALLLLFPASIALVFVLENVLKLD</sequence>
<gene>
    <name evidence="9" type="ORF">HERI1096_LOCUS24331</name>
</gene>
<feature type="transmembrane region" description="Helical" evidence="7">
    <location>
        <begin position="45"/>
        <end position="66"/>
    </location>
</feature>
<dbReference type="InterPro" id="IPR004837">
    <property type="entry name" value="NaCa_Exmemb"/>
</dbReference>
<evidence type="ECO:0000256" key="6">
    <source>
        <dbReference type="ARBA" id="ARBA00023136"/>
    </source>
</evidence>
<feature type="transmembrane region" description="Helical" evidence="7">
    <location>
        <begin position="101"/>
        <end position="121"/>
    </location>
</feature>
<evidence type="ECO:0000313" key="9">
    <source>
        <dbReference type="EMBL" id="CAE0123629.1"/>
    </source>
</evidence>
<proteinExistence type="predicted"/>
<dbReference type="InterPro" id="IPR004713">
    <property type="entry name" value="CaH_exchang"/>
</dbReference>
<protein>
    <recommendedName>
        <fullName evidence="8">Sodium/calcium exchanger membrane region domain-containing protein</fullName>
    </recommendedName>
</protein>
<evidence type="ECO:0000256" key="1">
    <source>
        <dbReference type="ARBA" id="ARBA00004127"/>
    </source>
</evidence>
<keyword evidence="2" id="KW-0813">Transport</keyword>